<dbReference type="PANTHER" id="PTHR38594:SF1">
    <property type="entry name" value="PEP-DEPENDENT DIHYDROXYACETONE KINASE, PHOSPHORYL DONOR SUBUNIT DHAM"/>
    <property type="match status" value="1"/>
</dbReference>
<dbReference type="GO" id="GO:0047324">
    <property type="term" value="F:phosphoenolpyruvate-glycerone phosphotransferase activity"/>
    <property type="evidence" value="ECO:0007669"/>
    <property type="project" value="UniProtKB-EC"/>
</dbReference>
<keyword evidence="4" id="KW-0808">Transferase</keyword>
<evidence type="ECO:0000259" key="6">
    <source>
        <dbReference type="PROSITE" id="PS51096"/>
    </source>
</evidence>
<dbReference type="InterPro" id="IPR039643">
    <property type="entry name" value="DhaM"/>
</dbReference>
<name>A0A1M6JAR5_9CLOT</name>
<dbReference type="PANTHER" id="PTHR38594">
    <property type="entry name" value="PEP-DEPENDENT DIHYDROXYACETONE KINASE, PHOSPHORYL DONOR SUBUNIT DHAM"/>
    <property type="match status" value="1"/>
</dbReference>
<dbReference type="EC" id="2.7.1.121" evidence="3"/>
<evidence type="ECO:0000313" key="8">
    <source>
        <dbReference type="Proteomes" id="UP000184080"/>
    </source>
</evidence>
<accession>A0A1M6JAR5</accession>
<dbReference type="InterPro" id="IPR036662">
    <property type="entry name" value="PTS_EIIA_man-typ_sf"/>
</dbReference>
<dbReference type="InterPro" id="IPR012844">
    <property type="entry name" value="DhaM_N"/>
</dbReference>
<comment type="subunit">
    <text evidence="5">Homodimer. The dihydroxyacetone kinase complex is composed of a homodimer of DhaM, a homodimer of DhaK and the subunit DhaL.</text>
</comment>
<evidence type="ECO:0000256" key="4">
    <source>
        <dbReference type="ARBA" id="ARBA00022679"/>
    </source>
</evidence>
<evidence type="ECO:0000256" key="5">
    <source>
        <dbReference type="ARBA" id="ARBA00046577"/>
    </source>
</evidence>
<dbReference type="OrthoDB" id="7065393at2"/>
<dbReference type="Gene3D" id="3.40.50.510">
    <property type="entry name" value="Phosphotransferase system, mannose-type IIA component"/>
    <property type="match status" value="1"/>
</dbReference>
<dbReference type="GO" id="GO:0019563">
    <property type="term" value="P:glycerol catabolic process"/>
    <property type="evidence" value="ECO:0007669"/>
    <property type="project" value="InterPro"/>
</dbReference>
<sequence length="128" mass="13950">MISLVLLSHSKKLVQGLKELIMQMTPEIDLYMVGGTADGGIGSDYDETLKVLKEAYREEGVIVLFDLGSTYMTVDMVMDEIEEERKNKIKIIDAALVEGGVTAAVAISSGSDLETIEETLKPLKLGKI</sequence>
<keyword evidence="7" id="KW-0418">Kinase</keyword>
<dbReference type="PROSITE" id="PS51096">
    <property type="entry name" value="PTS_EIIA_TYPE_4"/>
    <property type="match status" value="1"/>
</dbReference>
<dbReference type="GO" id="GO:0009401">
    <property type="term" value="P:phosphoenolpyruvate-dependent sugar phosphotransferase system"/>
    <property type="evidence" value="ECO:0007669"/>
    <property type="project" value="InterPro"/>
</dbReference>
<dbReference type="SUPFAM" id="SSF53062">
    <property type="entry name" value="PTS system fructose IIA component-like"/>
    <property type="match status" value="1"/>
</dbReference>
<feature type="domain" description="PTS EIIA type-4" evidence="6">
    <location>
        <begin position="1"/>
        <end position="128"/>
    </location>
</feature>
<comment type="function">
    <text evidence="2">Component of the dihydroxyacetone kinase complex, which is responsible for the phosphoenolpyruvate (PEP)-dependent phosphorylation of dihydroxyacetone. DhaM serves as the phosphoryl donor. Is phosphorylated by phosphoenolpyruvate in an EI- and HPr-dependent reaction, and a phosphorelay system on histidine residues finally leads to phosphoryl transfer to DhaL and dihydroxyacetone.</text>
</comment>
<dbReference type="AlphaFoldDB" id="A0A1M6JAR5"/>
<dbReference type="EMBL" id="FQZO01000005">
    <property type="protein sequence ID" value="SHJ43753.1"/>
    <property type="molecule type" value="Genomic_DNA"/>
</dbReference>
<evidence type="ECO:0000256" key="3">
    <source>
        <dbReference type="ARBA" id="ARBA00012095"/>
    </source>
</evidence>
<dbReference type="STRING" id="1121298.SAMN05444401_3019"/>
<reference evidence="7 8" key="1">
    <citation type="submission" date="2016-11" db="EMBL/GenBank/DDBJ databases">
        <authorList>
            <person name="Jaros S."/>
            <person name="Januszkiewicz K."/>
            <person name="Wedrychowicz H."/>
        </authorList>
    </citation>
    <scope>NUCLEOTIDE SEQUENCE [LARGE SCALE GENOMIC DNA]</scope>
    <source>
        <strain evidence="7 8">DSM 21864</strain>
    </source>
</reference>
<proteinExistence type="predicted"/>
<gene>
    <name evidence="7" type="ORF">SAMN05444401_3019</name>
</gene>
<evidence type="ECO:0000313" key="7">
    <source>
        <dbReference type="EMBL" id="SHJ43753.1"/>
    </source>
</evidence>
<dbReference type="NCBIfam" id="TIGR02364">
    <property type="entry name" value="dha_pts"/>
    <property type="match status" value="1"/>
</dbReference>
<dbReference type="GO" id="GO:0016020">
    <property type="term" value="C:membrane"/>
    <property type="evidence" value="ECO:0007669"/>
    <property type="project" value="InterPro"/>
</dbReference>
<keyword evidence="8" id="KW-1185">Reference proteome</keyword>
<dbReference type="Proteomes" id="UP000184080">
    <property type="component" value="Unassembled WGS sequence"/>
</dbReference>
<dbReference type="Pfam" id="PF03610">
    <property type="entry name" value="EIIA-man"/>
    <property type="match status" value="1"/>
</dbReference>
<dbReference type="RefSeq" id="WP_073008417.1">
    <property type="nucleotide sequence ID" value="NZ_FQZO01000005.1"/>
</dbReference>
<evidence type="ECO:0000256" key="2">
    <source>
        <dbReference type="ARBA" id="ARBA00002788"/>
    </source>
</evidence>
<evidence type="ECO:0000256" key="1">
    <source>
        <dbReference type="ARBA" id="ARBA00001113"/>
    </source>
</evidence>
<comment type="catalytic activity">
    <reaction evidence="1">
        <text>dihydroxyacetone + phosphoenolpyruvate = dihydroxyacetone phosphate + pyruvate</text>
        <dbReference type="Rhea" id="RHEA:18381"/>
        <dbReference type="ChEBI" id="CHEBI:15361"/>
        <dbReference type="ChEBI" id="CHEBI:16016"/>
        <dbReference type="ChEBI" id="CHEBI:57642"/>
        <dbReference type="ChEBI" id="CHEBI:58702"/>
        <dbReference type="EC" id="2.7.1.121"/>
    </reaction>
</comment>
<protein>
    <recommendedName>
        <fullName evidence="3">phosphoenolpyruvate--glycerone phosphotransferase</fullName>
        <ecNumber evidence="3">2.7.1.121</ecNumber>
    </recommendedName>
</protein>
<dbReference type="InterPro" id="IPR004701">
    <property type="entry name" value="PTS_EIIA_man-typ"/>
</dbReference>
<organism evidence="7 8">
    <name type="scientific">Clostridium amylolyticum</name>
    <dbReference type="NCBI Taxonomy" id="1121298"/>
    <lineage>
        <taxon>Bacteria</taxon>
        <taxon>Bacillati</taxon>
        <taxon>Bacillota</taxon>
        <taxon>Clostridia</taxon>
        <taxon>Eubacteriales</taxon>
        <taxon>Clostridiaceae</taxon>
        <taxon>Clostridium</taxon>
    </lineage>
</organism>